<dbReference type="InterPro" id="IPR021381">
    <property type="entry name" value="DUF3011"/>
</dbReference>
<dbReference type="EMBL" id="JANFQO010000006">
    <property type="protein sequence ID" value="MCQ4164862.1"/>
    <property type="molecule type" value="Genomic_DNA"/>
</dbReference>
<comment type="caution">
    <text evidence="2">The sequence shown here is derived from an EMBL/GenBank/DDBJ whole genome shotgun (WGS) entry which is preliminary data.</text>
</comment>
<evidence type="ECO:0000313" key="3">
    <source>
        <dbReference type="Proteomes" id="UP001165498"/>
    </source>
</evidence>
<gene>
    <name evidence="2" type="ORF">NM961_09075</name>
</gene>
<dbReference type="Proteomes" id="UP001165498">
    <property type="component" value="Unassembled WGS sequence"/>
</dbReference>
<evidence type="ECO:0000313" key="2">
    <source>
        <dbReference type="EMBL" id="MCQ4164862.1"/>
    </source>
</evidence>
<reference evidence="2" key="1">
    <citation type="submission" date="2022-07" db="EMBL/GenBank/DDBJ databases">
        <title>Tahibacter sp., a new gammaproteobacterium isolated from the silt sample collected at pig farm.</title>
        <authorList>
            <person name="Chen H."/>
        </authorList>
    </citation>
    <scope>NUCLEOTIDE SEQUENCE</scope>
    <source>
        <strain evidence="2">P2K</strain>
    </source>
</reference>
<evidence type="ECO:0000256" key="1">
    <source>
        <dbReference type="SAM" id="SignalP"/>
    </source>
</evidence>
<proteinExistence type="predicted"/>
<organism evidence="2 3">
    <name type="scientific">Tahibacter harae</name>
    <dbReference type="NCBI Taxonomy" id="2963937"/>
    <lineage>
        <taxon>Bacteria</taxon>
        <taxon>Pseudomonadati</taxon>
        <taxon>Pseudomonadota</taxon>
        <taxon>Gammaproteobacteria</taxon>
        <taxon>Lysobacterales</taxon>
        <taxon>Rhodanobacteraceae</taxon>
        <taxon>Tahibacter</taxon>
    </lineage>
</organism>
<protein>
    <submittedName>
        <fullName evidence="2">DUF3011 domain-containing protein</fullName>
    </submittedName>
</protein>
<dbReference type="RefSeq" id="WP_255913830.1">
    <property type="nucleotide sequence ID" value="NZ_JANFQO010000006.1"/>
</dbReference>
<keyword evidence="1" id="KW-0732">Signal</keyword>
<feature type="chain" id="PRO_5046074334" evidence="1">
    <location>
        <begin position="19"/>
        <end position="161"/>
    </location>
</feature>
<accession>A0ABT1QRI0</accession>
<keyword evidence="3" id="KW-1185">Reference proteome</keyword>
<sequence length="161" mass="17570">MKTAAVLLLCLATLDALAMRGPDVTCESRDNQRTVCRIPGDGPVHLLRQLSDAPCIENRSWSRTSEGIDVDNGCRAVFATVVPEPEPANRNTYVDLIDAEAEGARAALLERGYTPVRSEKGDSEGELRHFFRTPGRPACLRAVERGGKYRDVDGVVADECL</sequence>
<dbReference type="Pfam" id="PF11218">
    <property type="entry name" value="DUF3011"/>
    <property type="match status" value="1"/>
</dbReference>
<feature type="signal peptide" evidence="1">
    <location>
        <begin position="1"/>
        <end position="18"/>
    </location>
</feature>
<name>A0ABT1QRI0_9GAMM</name>